<dbReference type="EMBL" id="GL833098">
    <property type="protein sequence ID" value="EGD74421.1"/>
    <property type="molecule type" value="Genomic_DNA"/>
</dbReference>
<dbReference type="PANTHER" id="PTHR12773">
    <property type="entry name" value="UPF0315 PROTEIN-RELATED"/>
    <property type="match status" value="1"/>
</dbReference>
<evidence type="ECO:0008006" key="4">
    <source>
        <dbReference type="Google" id="ProtNLM"/>
    </source>
</evidence>
<gene>
    <name evidence="2" type="ORF">PTSG_11519</name>
</gene>
<evidence type="ECO:0000256" key="1">
    <source>
        <dbReference type="ARBA" id="ARBA00007980"/>
    </source>
</evidence>
<dbReference type="SUPFAM" id="SSF158997">
    <property type="entry name" value="Trm112p-like"/>
    <property type="match status" value="1"/>
</dbReference>
<name>F2UTQ8_SALR5</name>
<dbReference type="STRING" id="946362.F2UTQ8"/>
<accession>F2UTQ8</accession>
<evidence type="ECO:0000313" key="2">
    <source>
        <dbReference type="EMBL" id="EGD74421.1"/>
    </source>
</evidence>
<dbReference type="InterPro" id="IPR039127">
    <property type="entry name" value="Trm112"/>
</dbReference>
<sequence>MRMKLLTHNLLRSRVKGAAKGYPLAIHATTVETKEADFNPTFIVRMLDRIQWPVVVQAASQVGVSEDKVPQTVPNDPESDQEFLKAAHHLLLEIEVIEGELECPDTGRAFPIKRGIPNMLLNEDEV</sequence>
<evidence type="ECO:0000313" key="3">
    <source>
        <dbReference type="Proteomes" id="UP000007799"/>
    </source>
</evidence>
<dbReference type="GO" id="GO:0030488">
    <property type="term" value="P:tRNA methylation"/>
    <property type="evidence" value="ECO:0007669"/>
    <property type="project" value="TreeGrafter"/>
</dbReference>
<dbReference type="Proteomes" id="UP000007799">
    <property type="component" value="Unassembled WGS sequence"/>
</dbReference>
<dbReference type="GO" id="GO:0046982">
    <property type="term" value="F:protein heterodimerization activity"/>
    <property type="evidence" value="ECO:0007669"/>
    <property type="project" value="InterPro"/>
</dbReference>
<dbReference type="KEGG" id="sre:PTSG_11519"/>
<dbReference type="GO" id="GO:0070476">
    <property type="term" value="P:rRNA (guanine-N7)-methylation"/>
    <property type="evidence" value="ECO:0007669"/>
    <property type="project" value="TreeGrafter"/>
</dbReference>
<dbReference type="Pfam" id="PF03966">
    <property type="entry name" value="Trm112p"/>
    <property type="match status" value="1"/>
</dbReference>
<dbReference type="InParanoid" id="F2UTQ8"/>
<dbReference type="FunCoup" id="F2UTQ8">
    <property type="interactions" value="1198"/>
</dbReference>
<comment type="similarity">
    <text evidence="1">Belongs to the TRM112 family.</text>
</comment>
<proteinExistence type="inferred from homology"/>
<dbReference type="Gene3D" id="2.20.25.10">
    <property type="match status" value="1"/>
</dbReference>
<reference evidence="2" key="1">
    <citation type="submission" date="2009-08" db="EMBL/GenBank/DDBJ databases">
        <title>Annotation of Salpingoeca rosetta.</title>
        <authorList>
            <consortium name="The Broad Institute Genome Sequencing Platform"/>
            <person name="Russ C."/>
            <person name="Cuomo C."/>
            <person name="Burger G."/>
            <person name="Gray M.W."/>
            <person name="Holland P.W.H."/>
            <person name="King N."/>
            <person name="Lang F.B.F."/>
            <person name="Roger A.J."/>
            <person name="Ruiz-Trillo I."/>
            <person name="Young S.K."/>
            <person name="Zeng Q."/>
            <person name="Gargeya S."/>
            <person name="Alvarado L."/>
            <person name="Berlin A."/>
            <person name="Chapman S.B."/>
            <person name="Chen Z."/>
            <person name="Freedman E."/>
            <person name="Gellesch M."/>
            <person name="Goldberg J."/>
            <person name="Griggs A."/>
            <person name="Gujja S."/>
            <person name="Heilman E."/>
            <person name="Heiman D."/>
            <person name="Howarth C."/>
            <person name="Mehta T."/>
            <person name="Neiman D."/>
            <person name="Pearson M."/>
            <person name="Roberts A."/>
            <person name="Saif S."/>
            <person name="Shea T."/>
            <person name="Shenoy N."/>
            <person name="Sisk P."/>
            <person name="Stolte C."/>
            <person name="Sykes S."/>
            <person name="White J."/>
            <person name="Yandava C."/>
            <person name="Haas B."/>
            <person name="Nusbaum C."/>
            <person name="Birren B."/>
        </authorList>
    </citation>
    <scope>NUCLEOTIDE SEQUENCE [LARGE SCALE GENOMIC DNA]</scope>
    <source>
        <strain evidence="2">ATCC 50818</strain>
    </source>
</reference>
<dbReference type="RefSeq" id="XP_004987445.1">
    <property type="nucleotide sequence ID" value="XM_004987388.1"/>
</dbReference>
<protein>
    <recommendedName>
        <fullName evidence="4">tRNA methyltransferase 112 homolog</fullName>
    </recommendedName>
</protein>
<dbReference type="OrthoDB" id="2187549at2759"/>
<dbReference type="InterPro" id="IPR005651">
    <property type="entry name" value="Trm112-like"/>
</dbReference>
<dbReference type="GeneID" id="16067965"/>
<keyword evidence="3" id="KW-1185">Reference proteome</keyword>
<dbReference type="AlphaFoldDB" id="F2UTQ8"/>
<dbReference type="OMA" id="MCNKKGV"/>
<dbReference type="PANTHER" id="PTHR12773:SF0">
    <property type="entry name" value="MULTIFUNCTIONAL METHYLTRANSFERASE SUBUNIT TRM112-LIKE PROTEIN"/>
    <property type="match status" value="1"/>
</dbReference>
<dbReference type="eggNOG" id="KOG1088">
    <property type="taxonomic scope" value="Eukaryota"/>
</dbReference>
<dbReference type="CDD" id="cd21089">
    <property type="entry name" value="Trm112-like"/>
    <property type="match status" value="1"/>
</dbReference>
<organism evidence="3">
    <name type="scientific">Salpingoeca rosetta (strain ATCC 50818 / BSB-021)</name>
    <dbReference type="NCBI Taxonomy" id="946362"/>
    <lineage>
        <taxon>Eukaryota</taxon>
        <taxon>Choanoflagellata</taxon>
        <taxon>Craspedida</taxon>
        <taxon>Salpingoecidae</taxon>
        <taxon>Salpingoeca</taxon>
    </lineage>
</organism>